<evidence type="ECO:0000313" key="3">
    <source>
        <dbReference type="EMBL" id="MQY44534.1"/>
    </source>
</evidence>
<name>A0A6A8A287_9HYPH</name>
<feature type="signal peptide" evidence="1">
    <location>
        <begin position="1"/>
        <end position="20"/>
    </location>
</feature>
<evidence type="ECO:0000313" key="4">
    <source>
        <dbReference type="Proteomes" id="UP000435138"/>
    </source>
</evidence>
<dbReference type="PANTHER" id="PTHR36505">
    <property type="entry name" value="BLR1072 PROTEIN"/>
    <property type="match status" value="1"/>
</dbReference>
<reference evidence="3 4" key="1">
    <citation type="submission" date="2019-11" db="EMBL/GenBank/DDBJ databases">
        <title>Genome analysis of Rhizobacterium cereale a novel genus and species isolated from maize roots in North Spain.</title>
        <authorList>
            <person name="Menendez E."/>
            <person name="Flores-Felix J.D."/>
            <person name="Ramirez-Bahena M.-H."/>
            <person name="Igual J.M."/>
            <person name="Garcia-Fraile P."/>
            <person name="Peix A."/>
            <person name="Velazquez E."/>
        </authorList>
    </citation>
    <scope>NUCLEOTIDE SEQUENCE [LARGE SCALE GENOMIC DNA]</scope>
    <source>
        <strain evidence="3 4">RZME27</strain>
    </source>
</reference>
<dbReference type="EMBL" id="WIXI01000022">
    <property type="protein sequence ID" value="MQY44534.1"/>
    <property type="molecule type" value="Genomic_DNA"/>
</dbReference>
<feature type="chain" id="PRO_5025394054" evidence="1">
    <location>
        <begin position="21"/>
        <end position="158"/>
    </location>
</feature>
<keyword evidence="4" id="KW-1185">Reference proteome</keyword>
<evidence type="ECO:0000259" key="2">
    <source>
        <dbReference type="Pfam" id="PF05239"/>
    </source>
</evidence>
<protein>
    <submittedName>
        <fullName evidence="3">PRC-barrel domain containing protein</fullName>
    </submittedName>
</protein>
<dbReference type="RefSeq" id="WP_153352106.1">
    <property type="nucleotide sequence ID" value="NZ_WIXI01000022.1"/>
</dbReference>
<organism evidence="3 4">
    <name type="scientific">Endobacterium cereale</name>
    <dbReference type="NCBI Taxonomy" id="2663029"/>
    <lineage>
        <taxon>Bacteria</taxon>
        <taxon>Pseudomonadati</taxon>
        <taxon>Pseudomonadota</taxon>
        <taxon>Alphaproteobacteria</taxon>
        <taxon>Hyphomicrobiales</taxon>
        <taxon>Rhizobiaceae</taxon>
        <taxon>Endobacterium</taxon>
    </lineage>
</organism>
<dbReference type="InterPro" id="IPR011033">
    <property type="entry name" value="PRC_barrel-like_sf"/>
</dbReference>
<proteinExistence type="predicted"/>
<dbReference type="Proteomes" id="UP000435138">
    <property type="component" value="Unassembled WGS sequence"/>
</dbReference>
<comment type="caution">
    <text evidence="3">The sequence shown here is derived from an EMBL/GenBank/DDBJ whole genome shotgun (WGS) entry which is preliminary data.</text>
</comment>
<gene>
    <name evidence="3" type="ORF">GAO09_00395</name>
</gene>
<evidence type="ECO:0000256" key="1">
    <source>
        <dbReference type="SAM" id="SignalP"/>
    </source>
</evidence>
<keyword evidence="1" id="KW-0732">Signal</keyword>
<dbReference type="Pfam" id="PF05239">
    <property type="entry name" value="PRC"/>
    <property type="match status" value="1"/>
</dbReference>
<dbReference type="PANTHER" id="PTHR36505:SF1">
    <property type="entry name" value="BLR1072 PROTEIN"/>
    <property type="match status" value="1"/>
</dbReference>
<sequence length="158" mass="16328">MKKMIAAAMTVAMMGTAAYAQQPAAPAAPAAEQPAASGADATMVGPGLTMGKAATMPLKYVEIKDTDLVTSKLVGMNIYNKENEEVGEISDVVIGDGKSVIGVIASVGGFLGLGSSYVVIDPASMAIADDNGTWKAYVDTNKETLTAAPKFDYDKMKK</sequence>
<dbReference type="InterPro" id="IPR027275">
    <property type="entry name" value="PRC-brl_dom"/>
</dbReference>
<dbReference type="Gene3D" id="2.30.30.240">
    <property type="entry name" value="PRC-barrel domain"/>
    <property type="match status" value="1"/>
</dbReference>
<accession>A0A6A8A287</accession>
<feature type="domain" description="PRC-barrel" evidence="2">
    <location>
        <begin position="71"/>
        <end position="144"/>
    </location>
</feature>
<dbReference type="SUPFAM" id="SSF50346">
    <property type="entry name" value="PRC-barrel domain"/>
    <property type="match status" value="1"/>
</dbReference>
<dbReference type="AlphaFoldDB" id="A0A6A8A287"/>